<evidence type="ECO:0000256" key="1">
    <source>
        <dbReference type="SAM" id="MobiDB-lite"/>
    </source>
</evidence>
<feature type="compositionally biased region" description="Low complexity" evidence="1">
    <location>
        <begin position="169"/>
        <end position="195"/>
    </location>
</feature>
<organism evidence="2">
    <name type="scientific">freshwater metagenome</name>
    <dbReference type="NCBI Taxonomy" id="449393"/>
    <lineage>
        <taxon>unclassified sequences</taxon>
        <taxon>metagenomes</taxon>
        <taxon>ecological metagenomes</taxon>
    </lineage>
</organism>
<feature type="region of interest" description="Disordered" evidence="1">
    <location>
        <begin position="167"/>
        <end position="216"/>
    </location>
</feature>
<name>A0A6J6UFW7_9ZZZZ</name>
<evidence type="ECO:0000313" key="2">
    <source>
        <dbReference type="EMBL" id="CAB4757968.1"/>
    </source>
</evidence>
<feature type="region of interest" description="Disordered" evidence="1">
    <location>
        <begin position="121"/>
        <end position="141"/>
    </location>
</feature>
<proteinExistence type="predicted"/>
<sequence length="216" mass="22645">MITSPGTALRTPSVTISVHDTTAGLDGSTDRATIVCSASTISAAMTIGSISMCGRAAWPPRPVTAISKLSSLAMMPPDRVWMCPASIPGQLCRPNMASIGKRASSPSASIAFAPRPCSSAGWKTKRTVPSNPPSSARRAAAPSTMAMWPSCPHACITPSFCERYDRSPRSFSSRPSMSARRPITFTPSPRVSDPTTPVPPTPRTTSTPRLESAAAT</sequence>
<reference evidence="2" key="1">
    <citation type="submission" date="2020-05" db="EMBL/GenBank/DDBJ databases">
        <authorList>
            <person name="Chiriac C."/>
            <person name="Salcher M."/>
            <person name="Ghai R."/>
            <person name="Kavagutti S V."/>
        </authorList>
    </citation>
    <scope>NUCLEOTIDE SEQUENCE</scope>
</reference>
<protein>
    <submittedName>
        <fullName evidence="2">Unannotated protein</fullName>
    </submittedName>
</protein>
<gene>
    <name evidence="2" type="ORF">UFOPK2786_01672</name>
</gene>
<dbReference type="EMBL" id="CAEZYW010000317">
    <property type="protein sequence ID" value="CAB4757968.1"/>
    <property type="molecule type" value="Genomic_DNA"/>
</dbReference>
<dbReference type="AlphaFoldDB" id="A0A6J6UFW7"/>
<accession>A0A6J6UFW7</accession>